<comment type="caution">
    <text evidence="10">The sequence shown here is derived from an EMBL/GenBank/DDBJ whole genome shotgun (WGS) entry which is preliminary data.</text>
</comment>
<keyword evidence="3 8" id="KW-0812">Transmembrane</keyword>
<feature type="transmembrane region" description="Helical" evidence="8">
    <location>
        <begin position="186"/>
        <end position="206"/>
    </location>
</feature>
<evidence type="ECO:0000259" key="9">
    <source>
        <dbReference type="Pfam" id="PF07885"/>
    </source>
</evidence>
<evidence type="ECO:0000313" key="11">
    <source>
        <dbReference type="Proteomes" id="UP000265848"/>
    </source>
</evidence>
<keyword evidence="5" id="KW-0406">Ion transport</keyword>
<evidence type="ECO:0000256" key="6">
    <source>
        <dbReference type="ARBA" id="ARBA00023136"/>
    </source>
</evidence>
<comment type="subcellular location">
    <subcellularLocation>
        <location evidence="1">Membrane</location>
        <topology evidence="1">Multi-pass membrane protein</topology>
    </subcellularLocation>
</comment>
<dbReference type="AlphaFoldDB" id="A0A399J0U2"/>
<dbReference type="PANTHER" id="PTHR11537:SF254">
    <property type="entry name" value="POTASSIUM VOLTAGE-GATED CHANNEL PROTEIN SHAB"/>
    <property type="match status" value="1"/>
</dbReference>
<dbReference type="InterPro" id="IPR028325">
    <property type="entry name" value="VG_K_chnl"/>
</dbReference>
<keyword evidence="11" id="KW-1185">Reference proteome</keyword>
<keyword evidence="2" id="KW-0813">Transport</keyword>
<evidence type="ECO:0000256" key="2">
    <source>
        <dbReference type="ARBA" id="ARBA00022448"/>
    </source>
</evidence>
<feature type="transmembrane region" description="Helical" evidence="8">
    <location>
        <begin position="75"/>
        <end position="98"/>
    </location>
</feature>
<dbReference type="OrthoDB" id="9799090at2"/>
<keyword evidence="7 10" id="KW-0407">Ion channel</keyword>
<dbReference type="Pfam" id="PF07885">
    <property type="entry name" value="Ion_trans_2"/>
    <property type="match status" value="1"/>
</dbReference>
<dbReference type="Gene3D" id="1.20.120.350">
    <property type="entry name" value="Voltage-gated potassium channels. Chain C"/>
    <property type="match status" value="1"/>
</dbReference>
<reference evidence="10 11" key="1">
    <citation type="submission" date="2018-08" db="EMBL/GenBank/DDBJ databases">
        <title>Pseudooceanicola sediminis CY03 in the family Rhodobacteracea.</title>
        <authorList>
            <person name="Zhang Y.-J."/>
        </authorList>
    </citation>
    <scope>NUCLEOTIDE SEQUENCE [LARGE SCALE GENOMIC DNA]</scope>
    <source>
        <strain evidence="10 11">CY03</strain>
    </source>
</reference>
<proteinExistence type="predicted"/>
<feature type="transmembrane region" description="Helical" evidence="8">
    <location>
        <begin position="43"/>
        <end position="63"/>
    </location>
</feature>
<dbReference type="GO" id="GO:0001508">
    <property type="term" value="P:action potential"/>
    <property type="evidence" value="ECO:0007669"/>
    <property type="project" value="TreeGrafter"/>
</dbReference>
<dbReference type="PANTHER" id="PTHR11537">
    <property type="entry name" value="VOLTAGE-GATED POTASSIUM CHANNEL"/>
    <property type="match status" value="1"/>
</dbReference>
<gene>
    <name evidence="10" type="ORF">DL237_13335</name>
</gene>
<name>A0A399J0U2_9RHOB</name>
<evidence type="ECO:0000256" key="7">
    <source>
        <dbReference type="ARBA" id="ARBA00023303"/>
    </source>
</evidence>
<dbReference type="InterPro" id="IPR027359">
    <property type="entry name" value="Volt_channel_dom_sf"/>
</dbReference>
<dbReference type="GO" id="GO:0005249">
    <property type="term" value="F:voltage-gated potassium channel activity"/>
    <property type="evidence" value="ECO:0007669"/>
    <property type="project" value="InterPro"/>
</dbReference>
<protein>
    <submittedName>
        <fullName evidence="10">Two pore domain potassium channel family protein</fullName>
    </submittedName>
</protein>
<keyword evidence="6 8" id="KW-0472">Membrane</keyword>
<dbReference type="InterPro" id="IPR013099">
    <property type="entry name" value="K_chnl_dom"/>
</dbReference>
<dbReference type="Proteomes" id="UP000265848">
    <property type="component" value="Unassembled WGS sequence"/>
</dbReference>
<feature type="transmembrane region" description="Helical" evidence="8">
    <location>
        <begin position="129"/>
        <end position="149"/>
    </location>
</feature>
<organism evidence="10 11">
    <name type="scientific">Pseudooceanicola sediminis</name>
    <dbReference type="NCBI Taxonomy" id="2211117"/>
    <lineage>
        <taxon>Bacteria</taxon>
        <taxon>Pseudomonadati</taxon>
        <taxon>Pseudomonadota</taxon>
        <taxon>Alphaproteobacteria</taxon>
        <taxon>Rhodobacterales</taxon>
        <taxon>Paracoccaceae</taxon>
        <taxon>Pseudooceanicola</taxon>
    </lineage>
</organism>
<evidence type="ECO:0000256" key="3">
    <source>
        <dbReference type="ARBA" id="ARBA00022692"/>
    </source>
</evidence>
<evidence type="ECO:0000313" key="10">
    <source>
        <dbReference type="EMBL" id="RII38267.1"/>
    </source>
</evidence>
<dbReference type="EMBL" id="QWJJ01000011">
    <property type="protein sequence ID" value="RII38267.1"/>
    <property type="molecule type" value="Genomic_DNA"/>
</dbReference>
<keyword evidence="4 8" id="KW-1133">Transmembrane helix</keyword>
<feature type="transmembrane region" description="Helical" evidence="8">
    <location>
        <begin position="20"/>
        <end position="37"/>
    </location>
</feature>
<dbReference type="GO" id="GO:0008076">
    <property type="term" value="C:voltage-gated potassium channel complex"/>
    <property type="evidence" value="ECO:0007669"/>
    <property type="project" value="InterPro"/>
</dbReference>
<dbReference type="Gene3D" id="1.10.287.70">
    <property type="match status" value="1"/>
</dbReference>
<dbReference type="SUPFAM" id="SSF81324">
    <property type="entry name" value="Voltage-gated potassium channels"/>
    <property type="match status" value="1"/>
</dbReference>
<evidence type="ECO:0000256" key="8">
    <source>
        <dbReference type="SAM" id="Phobius"/>
    </source>
</evidence>
<accession>A0A399J0U2</accession>
<evidence type="ECO:0000256" key="1">
    <source>
        <dbReference type="ARBA" id="ARBA00004141"/>
    </source>
</evidence>
<evidence type="ECO:0000256" key="5">
    <source>
        <dbReference type="ARBA" id="ARBA00023065"/>
    </source>
</evidence>
<evidence type="ECO:0000256" key="4">
    <source>
        <dbReference type="ARBA" id="ARBA00022989"/>
    </source>
</evidence>
<sequence length="249" mass="27663">MRDIYEGESDAASRFRYGLLYFDIGTILYVVATSFASDDRTVPVVDVVIGLIILMDFCARFAISKRKVRFLVNPISLADLLSIGSFLIAIAGGSAGFLRVLRTLRLLHTYQLLDRLRSDVPFFREKEELLIASINLAVFLFVMTGLIYGTQHQTNPDIGNYVDALYFTVSTLTTTGYGDVILEGTFGRLISVGVMIIGVTLFLRLAQVIFRPRKVRQPCRVCGLTHHDVDAVHCKHCGATINIATDGVY</sequence>
<feature type="domain" description="Potassium channel" evidence="9">
    <location>
        <begin position="139"/>
        <end position="210"/>
    </location>
</feature>